<dbReference type="SUPFAM" id="SSF50952">
    <property type="entry name" value="Soluble quinoprotein glucose dehydrogenase"/>
    <property type="match status" value="1"/>
</dbReference>
<reference evidence="3 4" key="1">
    <citation type="submission" date="2024-03" db="EMBL/GenBank/DDBJ databases">
        <title>Bacilli Hybrid Assemblies.</title>
        <authorList>
            <person name="Kovac J."/>
        </authorList>
    </citation>
    <scope>NUCLEOTIDE SEQUENCE [LARGE SCALE GENOMIC DNA]</scope>
    <source>
        <strain evidence="3 4">FSL R7-0666</strain>
    </source>
</reference>
<comment type="caution">
    <text evidence="3">The sequence shown here is derived from an EMBL/GenBank/DDBJ whole genome shotgun (WGS) entry which is preliminary data.</text>
</comment>
<name>A0ABU9VKC2_9BACI</name>
<proteinExistence type="predicted"/>
<protein>
    <submittedName>
        <fullName evidence="3">PQQ-dependent sugar dehydrogenase</fullName>
    </submittedName>
</protein>
<evidence type="ECO:0000259" key="2">
    <source>
        <dbReference type="Pfam" id="PF07995"/>
    </source>
</evidence>
<dbReference type="InterPro" id="IPR011042">
    <property type="entry name" value="6-blade_b-propeller_TolB-like"/>
</dbReference>
<feature type="region of interest" description="Disordered" evidence="1">
    <location>
        <begin position="21"/>
        <end position="45"/>
    </location>
</feature>
<organism evidence="3 4">
    <name type="scientific">Alkalicoccobacillus gibsonii</name>
    <dbReference type="NCBI Taxonomy" id="79881"/>
    <lineage>
        <taxon>Bacteria</taxon>
        <taxon>Bacillati</taxon>
        <taxon>Bacillota</taxon>
        <taxon>Bacilli</taxon>
        <taxon>Bacillales</taxon>
        <taxon>Bacillaceae</taxon>
        <taxon>Alkalicoccobacillus</taxon>
    </lineage>
</organism>
<dbReference type="InterPro" id="IPR012938">
    <property type="entry name" value="Glc/Sorbosone_DH"/>
</dbReference>
<dbReference type="Pfam" id="PF07995">
    <property type="entry name" value="GSDH"/>
    <property type="match status" value="1"/>
</dbReference>
<dbReference type="PROSITE" id="PS51257">
    <property type="entry name" value="PROKAR_LIPOPROTEIN"/>
    <property type="match status" value="1"/>
</dbReference>
<keyword evidence="4" id="KW-1185">Reference proteome</keyword>
<gene>
    <name evidence="3" type="ORF">MKY91_10970</name>
</gene>
<evidence type="ECO:0000313" key="4">
    <source>
        <dbReference type="Proteomes" id="UP001418796"/>
    </source>
</evidence>
<dbReference type="Proteomes" id="UP001418796">
    <property type="component" value="Unassembled WGS sequence"/>
</dbReference>
<dbReference type="PANTHER" id="PTHR19328">
    <property type="entry name" value="HEDGEHOG-INTERACTING PROTEIN"/>
    <property type="match status" value="1"/>
</dbReference>
<dbReference type="RefSeq" id="WP_343130558.1">
    <property type="nucleotide sequence ID" value="NZ_JBCITK010000001.1"/>
</dbReference>
<dbReference type="PANTHER" id="PTHR19328:SF13">
    <property type="entry name" value="HIPL1 PROTEIN"/>
    <property type="match status" value="1"/>
</dbReference>
<sequence length="360" mass="39716">MKKTLMIGFAASVLTACGVESVEEESSESNGQNQRDTNDTDATETGENVVADSLNSPWAMQMHQDEWFITDRDGNLLMVQDGEVIDQTLNLSEEIVQQGESGLLGFVLHPDFESNQQAFLYHSYQESEGIKNRVIQVVRNEDVWEEEAELLGNIPGAPTHNGGRLAVFEGELYVTTGDAEDPSLSQDVDSLAGKILKMTFDGSIPSAMPMEDSYVWSYGHRNPQGLAWLEDGTMYSSEHGQTALDEVNQIEPGNNYGWPNYEGDETSDDTEAPFIHSGDDTWAPSGLVAAGDQLYMAGLRGEAVYEVNVDEGEISSFIEGYGRIRDVLVQDNQLYFLTNNTDGRGNPDDTDDKLIEVELN</sequence>
<feature type="domain" description="Glucose/Sorbosone dehydrogenase" evidence="2">
    <location>
        <begin position="54"/>
        <end position="344"/>
    </location>
</feature>
<dbReference type="InterPro" id="IPR011041">
    <property type="entry name" value="Quinoprot_gluc/sorb_DH_b-prop"/>
</dbReference>
<dbReference type="Gene3D" id="2.120.10.30">
    <property type="entry name" value="TolB, C-terminal domain"/>
    <property type="match status" value="1"/>
</dbReference>
<dbReference type="EMBL" id="JBCITK010000001">
    <property type="protein sequence ID" value="MEN0643668.1"/>
    <property type="molecule type" value="Genomic_DNA"/>
</dbReference>
<evidence type="ECO:0000313" key="3">
    <source>
        <dbReference type="EMBL" id="MEN0643668.1"/>
    </source>
</evidence>
<evidence type="ECO:0000256" key="1">
    <source>
        <dbReference type="SAM" id="MobiDB-lite"/>
    </source>
</evidence>
<accession>A0ABU9VKC2</accession>